<keyword evidence="2" id="KW-1185">Reference proteome</keyword>
<evidence type="ECO:0000313" key="1">
    <source>
        <dbReference type="EMBL" id="GGP17861.1"/>
    </source>
</evidence>
<proteinExistence type="predicted"/>
<evidence type="ECO:0000313" key="2">
    <source>
        <dbReference type="Proteomes" id="UP000637267"/>
    </source>
</evidence>
<accession>A0ABQ2P497</accession>
<protein>
    <submittedName>
        <fullName evidence="1">Uncharacterized protein</fullName>
    </submittedName>
</protein>
<sequence length="120" mass="14062">MGPTRVDDAEIRAVDRLQRQIDKLRVQMELMHLSFDALIDTLPDEEIHEEFKKRAISRIRLRLDGLRRHGTEAENLLNTSGLNLDEQTLDGLRRAVALKRALETELDRLWAAREYETDRK</sequence>
<organism evidence="1 2">
    <name type="scientific">Silvimonas iriomotensis</name>
    <dbReference type="NCBI Taxonomy" id="449662"/>
    <lineage>
        <taxon>Bacteria</taxon>
        <taxon>Pseudomonadati</taxon>
        <taxon>Pseudomonadota</taxon>
        <taxon>Betaproteobacteria</taxon>
        <taxon>Neisseriales</taxon>
        <taxon>Chitinibacteraceae</taxon>
        <taxon>Silvimonas</taxon>
    </lineage>
</organism>
<name>A0ABQ2P497_9NEIS</name>
<reference evidence="2" key="1">
    <citation type="journal article" date="2019" name="Int. J. Syst. Evol. Microbiol.">
        <title>The Global Catalogue of Microorganisms (GCM) 10K type strain sequencing project: providing services to taxonomists for standard genome sequencing and annotation.</title>
        <authorList>
            <consortium name="The Broad Institute Genomics Platform"/>
            <consortium name="The Broad Institute Genome Sequencing Center for Infectious Disease"/>
            <person name="Wu L."/>
            <person name="Ma J."/>
        </authorList>
    </citation>
    <scope>NUCLEOTIDE SEQUENCE [LARGE SCALE GENOMIC DNA]</scope>
    <source>
        <strain evidence="2">CGMCC 1.8859</strain>
    </source>
</reference>
<dbReference type="Proteomes" id="UP000637267">
    <property type="component" value="Unassembled WGS sequence"/>
</dbReference>
<dbReference type="EMBL" id="BMLX01000001">
    <property type="protein sequence ID" value="GGP17861.1"/>
    <property type="molecule type" value="Genomic_DNA"/>
</dbReference>
<gene>
    <name evidence="1" type="ORF">GCM10010970_01920</name>
</gene>
<comment type="caution">
    <text evidence="1">The sequence shown here is derived from an EMBL/GenBank/DDBJ whole genome shotgun (WGS) entry which is preliminary data.</text>
</comment>